<protein>
    <submittedName>
        <fullName evidence="1">Uncharacterized protein</fullName>
    </submittedName>
</protein>
<accession>A0A699IAP0</accession>
<evidence type="ECO:0000313" key="1">
    <source>
        <dbReference type="EMBL" id="GEZ34629.1"/>
    </source>
</evidence>
<proteinExistence type="predicted"/>
<organism evidence="1">
    <name type="scientific">Tanacetum cinerariifolium</name>
    <name type="common">Dalmatian daisy</name>
    <name type="synonym">Chrysanthemum cinerariifolium</name>
    <dbReference type="NCBI Taxonomy" id="118510"/>
    <lineage>
        <taxon>Eukaryota</taxon>
        <taxon>Viridiplantae</taxon>
        <taxon>Streptophyta</taxon>
        <taxon>Embryophyta</taxon>
        <taxon>Tracheophyta</taxon>
        <taxon>Spermatophyta</taxon>
        <taxon>Magnoliopsida</taxon>
        <taxon>eudicotyledons</taxon>
        <taxon>Gunneridae</taxon>
        <taxon>Pentapetalae</taxon>
        <taxon>asterids</taxon>
        <taxon>campanulids</taxon>
        <taxon>Asterales</taxon>
        <taxon>Asteraceae</taxon>
        <taxon>Asteroideae</taxon>
        <taxon>Anthemideae</taxon>
        <taxon>Anthemidinae</taxon>
        <taxon>Tanacetum</taxon>
    </lineage>
</organism>
<name>A0A699IAP0_TANCI</name>
<sequence length="120" mass="13877">MPQAFEIGESFHKTSLECHEEQIKENLNHIDELSLNCIEHLEDKIEGLGNGRVIIQQDFNNLETKLQEGCAQIAGLQRKKMRHNDKISLARFKISTLELVIEDIQFHHQSNMKSLFGYNS</sequence>
<dbReference type="AlphaFoldDB" id="A0A699IAP0"/>
<dbReference type="EMBL" id="BKCJ010267983">
    <property type="protein sequence ID" value="GEZ34629.1"/>
    <property type="molecule type" value="Genomic_DNA"/>
</dbReference>
<reference evidence="1" key="1">
    <citation type="journal article" date="2019" name="Sci. Rep.">
        <title>Draft genome of Tanacetum cinerariifolium, the natural source of mosquito coil.</title>
        <authorList>
            <person name="Yamashiro T."/>
            <person name="Shiraishi A."/>
            <person name="Satake H."/>
            <person name="Nakayama K."/>
        </authorList>
    </citation>
    <scope>NUCLEOTIDE SEQUENCE</scope>
</reference>
<gene>
    <name evidence="1" type="ORF">Tci_506602</name>
</gene>
<comment type="caution">
    <text evidence="1">The sequence shown here is derived from an EMBL/GenBank/DDBJ whole genome shotgun (WGS) entry which is preliminary data.</text>
</comment>